<comment type="caution">
    <text evidence="2">The sequence shown here is derived from an EMBL/GenBank/DDBJ whole genome shotgun (WGS) entry which is preliminary data.</text>
</comment>
<gene>
    <name evidence="2" type="ORF">LTR36_007335</name>
</gene>
<dbReference type="AlphaFoldDB" id="A0AAV9J9Q3"/>
<dbReference type="EMBL" id="JAVFHQ010000048">
    <property type="protein sequence ID" value="KAK4541803.1"/>
    <property type="molecule type" value="Genomic_DNA"/>
</dbReference>
<reference evidence="2 3" key="1">
    <citation type="submission" date="2021-11" db="EMBL/GenBank/DDBJ databases">
        <title>Black yeast isolated from Biological Soil Crust.</title>
        <authorList>
            <person name="Kurbessoian T."/>
        </authorList>
    </citation>
    <scope>NUCLEOTIDE SEQUENCE [LARGE SCALE GENOMIC DNA]</scope>
    <source>
        <strain evidence="2 3">CCFEE 5522</strain>
    </source>
</reference>
<accession>A0AAV9J9Q3</accession>
<keyword evidence="1" id="KW-0732">Signal</keyword>
<feature type="signal peptide" evidence="1">
    <location>
        <begin position="1"/>
        <end position="18"/>
    </location>
</feature>
<dbReference type="Gene3D" id="3.40.50.720">
    <property type="entry name" value="NAD(P)-binding Rossmann-like Domain"/>
    <property type="match status" value="1"/>
</dbReference>
<sequence length="102" mass="10939">MHLLSAIIAAGIAASAYALPVLVARDDSSECTTDCTGVIVPKDELVDAEVLITTPFHPGYLVGERSVNDLDSIVSMMCQKARPHRKVGQEKLELTSVTQILC</sequence>
<dbReference type="Proteomes" id="UP001324427">
    <property type="component" value="Unassembled WGS sequence"/>
</dbReference>
<feature type="chain" id="PRO_5043978903" evidence="1">
    <location>
        <begin position="19"/>
        <end position="102"/>
    </location>
</feature>
<evidence type="ECO:0000313" key="2">
    <source>
        <dbReference type="EMBL" id="KAK4541803.1"/>
    </source>
</evidence>
<name>A0AAV9J9Q3_9PEZI</name>
<organism evidence="2 3">
    <name type="scientific">Oleoguttula mirabilis</name>
    <dbReference type="NCBI Taxonomy" id="1507867"/>
    <lineage>
        <taxon>Eukaryota</taxon>
        <taxon>Fungi</taxon>
        <taxon>Dikarya</taxon>
        <taxon>Ascomycota</taxon>
        <taxon>Pezizomycotina</taxon>
        <taxon>Dothideomycetes</taxon>
        <taxon>Dothideomycetidae</taxon>
        <taxon>Mycosphaerellales</taxon>
        <taxon>Teratosphaeriaceae</taxon>
        <taxon>Oleoguttula</taxon>
    </lineage>
</organism>
<proteinExistence type="predicted"/>
<protein>
    <submittedName>
        <fullName evidence="2">Uncharacterized protein</fullName>
    </submittedName>
</protein>
<evidence type="ECO:0000313" key="3">
    <source>
        <dbReference type="Proteomes" id="UP001324427"/>
    </source>
</evidence>
<keyword evidence="3" id="KW-1185">Reference proteome</keyword>
<evidence type="ECO:0000256" key="1">
    <source>
        <dbReference type="SAM" id="SignalP"/>
    </source>
</evidence>